<dbReference type="EMBL" id="CP025334">
    <property type="protein sequence ID" value="AZT97653.1"/>
    <property type="molecule type" value="Genomic_DNA"/>
</dbReference>
<evidence type="ECO:0000313" key="2">
    <source>
        <dbReference type="Proteomes" id="UP000282731"/>
    </source>
</evidence>
<dbReference type="Proteomes" id="UP000282731">
    <property type="component" value="Chromosome"/>
</dbReference>
<organism evidence="1 2">
    <name type="scientific">Brevibacterium aurantiacum</name>
    <dbReference type="NCBI Taxonomy" id="273384"/>
    <lineage>
        <taxon>Bacteria</taxon>
        <taxon>Bacillati</taxon>
        <taxon>Actinomycetota</taxon>
        <taxon>Actinomycetes</taxon>
        <taxon>Micrococcales</taxon>
        <taxon>Brevibacteriaceae</taxon>
        <taxon>Brevibacterium</taxon>
    </lineage>
</organism>
<gene>
    <name evidence="1" type="ORF">CXR27_12055</name>
</gene>
<dbReference type="AlphaFoldDB" id="A0A3T0DRF7"/>
<evidence type="ECO:0000313" key="1">
    <source>
        <dbReference type="EMBL" id="AZT97653.1"/>
    </source>
</evidence>
<protein>
    <submittedName>
        <fullName evidence="1">Uncharacterized protein</fullName>
    </submittedName>
</protein>
<name>A0A3T0DRF7_BREAU</name>
<reference evidence="1 2" key="2">
    <citation type="submission" date="2019-01" db="EMBL/GenBank/DDBJ databases">
        <title>Comparative genomic analysis of Brevibacterium aurantiacum sheds light on its evolution and its adaptation to smear-ripened cheeses.</title>
        <authorList>
            <person name="Moineau S."/>
        </authorList>
    </citation>
    <scope>NUCLEOTIDE SEQUENCE [LARGE SCALE GENOMIC DNA]</scope>
    <source>
        <strain evidence="1 2">SMQ-1420</strain>
    </source>
</reference>
<dbReference type="RefSeq" id="WP_127362140.1">
    <property type="nucleotide sequence ID" value="NZ_CP025334.1"/>
</dbReference>
<sequence length="311" mass="35075">MPEPSLPHASQQFEELIDLLGLETEVETGNDDAVYGHYIEFGTASRHDPELFPAVLDFFGIPLPFEGAVRVSSLAWLPNLESKTLELTRLALGDPLLSITETGDFMVSFPQLRSDSEETLNLVDHLLPPTLYEHDLPESHRYWQPDPEDLYRDLDDDLMDLYREHPVPVDTLIGELASLRASADATSDPSAQKAFLFACFSLVESFTRQQALTCADRFTAAPEAREYILGLLRREVGRADQRRKLVEAFRPEKDYQHIPHWSLRNKLAHDIGAVPLENGELTYESRPGESVTVGVVAVFDELITHANDHLR</sequence>
<proteinExistence type="predicted"/>
<accession>A0A3T0DRF7</accession>
<reference evidence="1 2" key="1">
    <citation type="submission" date="2017-12" db="EMBL/GenBank/DDBJ databases">
        <authorList>
            <person name="Levesque S."/>
        </authorList>
    </citation>
    <scope>NUCLEOTIDE SEQUENCE [LARGE SCALE GENOMIC DNA]</scope>
    <source>
        <strain evidence="1 2">SMQ-1420</strain>
    </source>
</reference>